<name>A0A166D9Q7_9AGAM</name>
<keyword evidence="3" id="KW-1185">Reference proteome</keyword>
<dbReference type="EMBL" id="KV417617">
    <property type="protein sequence ID" value="KZP14473.1"/>
    <property type="molecule type" value="Genomic_DNA"/>
</dbReference>
<sequence length="106" mass="11728">MGTNSGSGARTGVAAPRTGYELNSPQYELNSPQYELNSPQYELNLPQYELKAQHRHLKVTQQQHPKAQVMEMVGLALLVVQVVGFVAVDLVKGQVQCVPNEDSMIY</sequence>
<feature type="region of interest" description="Disordered" evidence="1">
    <location>
        <begin position="1"/>
        <end position="24"/>
    </location>
</feature>
<dbReference type="AlphaFoldDB" id="A0A166D9Q7"/>
<protein>
    <submittedName>
        <fullName evidence="2">Uncharacterized protein</fullName>
    </submittedName>
</protein>
<evidence type="ECO:0000256" key="1">
    <source>
        <dbReference type="SAM" id="MobiDB-lite"/>
    </source>
</evidence>
<reference evidence="2 3" key="1">
    <citation type="journal article" date="2016" name="Mol. Biol. Evol.">
        <title>Comparative Genomics of Early-Diverging Mushroom-Forming Fungi Provides Insights into the Origins of Lignocellulose Decay Capabilities.</title>
        <authorList>
            <person name="Nagy L.G."/>
            <person name="Riley R."/>
            <person name="Tritt A."/>
            <person name="Adam C."/>
            <person name="Daum C."/>
            <person name="Floudas D."/>
            <person name="Sun H."/>
            <person name="Yadav J.S."/>
            <person name="Pangilinan J."/>
            <person name="Larsson K.H."/>
            <person name="Matsuura K."/>
            <person name="Barry K."/>
            <person name="Labutti K."/>
            <person name="Kuo R."/>
            <person name="Ohm R.A."/>
            <person name="Bhattacharya S.S."/>
            <person name="Shirouzu T."/>
            <person name="Yoshinaga Y."/>
            <person name="Martin F.M."/>
            <person name="Grigoriev I.V."/>
            <person name="Hibbett D.S."/>
        </authorList>
    </citation>
    <scope>NUCLEOTIDE SEQUENCE [LARGE SCALE GENOMIC DNA]</scope>
    <source>
        <strain evidence="2 3">CBS 109695</strain>
    </source>
</reference>
<proteinExistence type="predicted"/>
<gene>
    <name evidence="2" type="ORF">FIBSPDRAFT_959680</name>
</gene>
<dbReference type="Proteomes" id="UP000076532">
    <property type="component" value="Unassembled WGS sequence"/>
</dbReference>
<accession>A0A166D9Q7</accession>
<organism evidence="2 3">
    <name type="scientific">Athelia psychrophila</name>
    <dbReference type="NCBI Taxonomy" id="1759441"/>
    <lineage>
        <taxon>Eukaryota</taxon>
        <taxon>Fungi</taxon>
        <taxon>Dikarya</taxon>
        <taxon>Basidiomycota</taxon>
        <taxon>Agaricomycotina</taxon>
        <taxon>Agaricomycetes</taxon>
        <taxon>Agaricomycetidae</taxon>
        <taxon>Atheliales</taxon>
        <taxon>Atheliaceae</taxon>
        <taxon>Athelia</taxon>
    </lineage>
</organism>
<evidence type="ECO:0000313" key="2">
    <source>
        <dbReference type="EMBL" id="KZP14473.1"/>
    </source>
</evidence>
<evidence type="ECO:0000313" key="3">
    <source>
        <dbReference type="Proteomes" id="UP000076532"/>
    </source>
</evidence>